<proteinExistence type="predicted"/>
<reference evidence="1" key="1">
    <citation type="submission" date="2022-07" db="EMBL/GenBank/DDBJ databases">
        <title>Diversity of ethanolamine utilization by human commensal Escherichia coli.</title>
        <authorList>
            <person name="Jubelin G."/>
        </authorList>
    </citation>
    <scope>NUCLEOTIDE SEQUENCE</scope>
    <source>
        <strain evidence="1">S1</strain>
    </source>
</reference>
<feature type="non-terminal residue" evidence="1">
    <location>
        <position position="1"/>
    </location>
</feature>
<gene>
    <name evidence="1" type="ORF">NVV43_31450</name>
</gene>
<accession>A0AAW5N4F8</accession>
<dbReference type="AlphaFoldDB" id="A0AAW5N4F8"/>
<sequence length="60" mass="7083">LCCSCLVVVLLYPRRVKKNLTGILKMYTTLRDIFQIKITEMKKAPDRCFIRVQVRVKNQP</sequence>
<dbReference type="Proteomes" id="UP001206878">
    <property type="component" value="Unassembled WGS sequence"/>
</dbReference>
<evidence type="ECO:0000313" key="1">
    <source>
        <dbReference type="EMBL" id="MCR6679887.1"/>
    </source>
</evidence>
<protein>
    <recommendedName>
        <fullName evidence="3">Transposase</fullName>
    </recommendedName>
</protein>
<organism evidence="1 2">
    <name type="scientific">Escherichia marmotae</name>
    <dbReference type="NCBI Taxonomy" id="1499973"/>
    <lineage>
        <taxon>Bacteria</taxon>
        <taxon>Pseudomonadati</taxon>
        <taxon>Pseudomonadota</taxon>
        <taxon>Gammaproteobacteria</taxon>
        <taxon>Enterobacterales</taxon>
        <taxon>Enterobacteriaceae</taxon>
        <taxon>Escherichia</taxon>
    </lineage>
</organism>
<name>A0AAW5N4F8_9ESCH</name>
<comment type="caution">
    <text evidence="1">The sequence shown here is derived from an EMBL/GenBank/DDBJ whole genome shotgun (WGS) entry which is preliminary data.</text>
</comment>
<evidence type="ECO:0008006" key="3">
    <source>
        <dbReference type="Google" id="ProtNLM"/>
    </source>
</evidence>
<evidence type="ECO:0000313" key="2">
    <source>
        <dbReference type="Proteomes" id="UP001206878"/>
    </source>
</evidence>
<dbReference type="EMBL" id="JANPXH010001932">
    <property type="protein sequence ID" value="MCR6679887.1"/>
    <property type="molecule type" value="Genomic_DNA"/>
</dbReference>